<dbReference type="Proteomes" id="UP001187682">
    <property type="component" value="Unassembled WGS sequence"/>
</dbReference>
<dbReference type="Pfam" id="PF07992">
    <property type="entry name" value="Pyr_redox_2"/>
    <property type="match status" value="1"/>
</dbReference>
<dbReference type="PRINTS" id="PR00411">
    <property type="entry name" value="PNDRDTASEI"/>
</dbReference>
<evidence type="ECO:0000256" key="3">
    <source>
        <dbReference type="ARBA" id="ARBA00022827"/>
    </source>
</evidence>
<protein>
    <recommendedName>
        <fullName evidence="5">FAD/NAD(P)-binding domain-containing protein</fullName>
    </recommendedName>
</protein>
<keyword evidence="4" id="KW-0560">Oxidoreductase</keyword>
<dbReference type="InterPro" id="IPR023753">
    <property type="entry name" value="FAD/NAD-binding_dom"/>
</dbReference>
<evidence type="ECO:0000256" key="4">
    <source>
        <dbReference type="ARBA" id="ARBA00023002"/>
    </source>
</evidence>
<comment type="caution">
    <text evidence="6">The sequence shown here is derived from an EMBL/GenBank/DDBJ whole genome shotgun (WGS) entry which is preliminary data.</text>
</comment>
<feature type="domain" description="FAD/NAD(P)-binding" evidence="5">
    <location>
        <begin position="3"/>
        <end position="297"/>
    </location>
</feature>
<dbReference type="Gene3D" id="3.50.50.100">
    <property type="match status" value="1"/>
</dbReference>
<name>A0AAE8N6E8_9PEZI</name>
<accession>A0AAE8N6E8</accession>
<evidence type="ECO:0000313" key="6">
    <source>
        <dbReference type="EMBL" id="SPO07042.1"/>
    </source>
</evidence>
<dbReference type="PANTHER" id="PTHR43735:SF3">
    <property type="entry name" value="FERROPTOSIS SUPPRESSOR PROTEIN 1"/>
    <property type="match status" value="1"/>
</dbReference>
<evidence type="ECO:0000256" key="1">
    <source>
        <dbReference type="ARBA" id="ARBA00006442"/>
    </source>
</evidence>
<dbReference type="AlphaFoldDB" id="A0AAE8N6E8"/>
<dbReference type="InterPro" id="IPR036188">
    <property type="entry name" value="FAD/NAD-bd_sf"/>
</dbReference>
<dbReference type="PRINTS" id="PR00368">
    <property type="entry name" value="FADPNR"/>
</dbReference>
<keyword evidence="3" id="KW-0274">FAD</keyword>
<dbReference type="PANTHER" id="PTHR43735">
    <property type="entry name" value="APOPTOSIS-INDUCING FACTOR 1"/>
    <property type="match status" value="1"/>
</dbReference>
<reference evidence="6" key="1">
    <citation type="submission" date="2018-03" db="EMBL/GenBank/DDBJ databases">
        <authorList>
            <person name="Guldener U."/>
        </authorList>
    </citation>
    <scope>NUCLEOTIDE SEQUENCE</scope>
</reference>
<dbReference type="GO" id="GO:0004174">
    <property type="term" value="F:electron-transferring-flavoprotein dehydrogenase activity"/>
    <property type="evidence" value="ECO:0007669"/>
    <property type="project" value="TreeGrafter"/>
</dbReference>
<evidence type="ECO:0000256" key="2">
    <source>
        <dbReference type="ARBA" id="ARBA00022630"/>
    </source>
</evidence>
<sequence>MKHVVIVGGSFAGVGTAHRILKQAAKSAQLAPFKITLVSRDSHFYWNLAAPRAVIPGELSDDQLFRSIAEGFAHYPSTQFEFVLGSATGIDTDAKTVQVTRGDDDTAQELNYDYLILSTGASDRADTPFKSRGSTEATKDALHELQRKVEKAETIIIAGAGVTGVETAGELKFAYGARKRVTLLSSGSVVLPGRPASVSSTAQKQLHAIGVDLKLGATVASQTELPDGRQELTFGDGQKLVADLYIPSFGVVPNTSFLPEKLLDSAGKVKVGGHLNVKGVDDVFAIGEVADTEPGQYFTIEKQASHMAKSMIQILSGNAPLPYVATSTSMGGLLVGKKAGTGHFGNYKLPSFLVVIIRKSLFVDKFPGAVDGSAY</sequence>
<dbReference type="EMBL" id="ONZQ02000018">
    <property type="protein sequence ID" value="SPO07042.1"/>
    <property type="molecule type" value="Genomic_DNA"/>
</dbReference>
<proteinExistence type="inferred from homology"/>
<organism evidence="6 7">
    <name type="scientific">Cephalotrichum gorgonifer</name>
    <dbReference type="NCBI Taxonomy" id="2041049"/>
    <lineage>
        <taxon>Eukaryota</taxon>
        <taxon>Fungi</taxon>
        <taxon>Dikarya</taxon>
        <taxon>Ascomycota</taxon>
        <taxon>Pezizomycotina</taxon>
        <taxon>Sordariomycetes</taxon>
        <taxon>Hypocreomycetidae</taxon>
        <taxon>Microascales</taxon>
        <taxon>Microascaceae</taxon>
        <taxon>Cephalotrichum</taxon>
    </lineage>
</organism>
<evidence type="ECO:0000259" key="5">
    <source>
        <dbReference type="Pfam" id="PF07992"/>
    </source>
</evidence>
<evidence type="ECO:0000313" key="7">
    <source>
        <dbReference type="Proteomes" id="UP001187682"/>
    </source>
</evidence>
<keyword evidence="2" id="KW-0285">Flavoprotein</keyword>
<keyword evidence="7" id="KW-1185">Reference proteome</keyword>
<dbReference type="GO" id="GO:0005737">
    <property type="term" value="C:cytoplasm"/>
    <property type="evidence" value="ECO:0007669"/>
    <property type="project" value="TreeGrafter"/>
</dbReference>
<dbReference type="GO" id="GO:0050660">
    <property type="term" value="F:flavin adenine dinucleotide binding"/>
    <property type="evidence" value="ECO:0007669"/>
    <property type="project" value="TreeGrafter"/>
</dbReference>
<comment type="similarity">
    <text evidence="1">Belongs to the FAD-dependent oxidoreductase family.</text>
</comment>
<gene>
    <name evidence="6" type="ORF">DNG_09736</name>
</gene>
<dbReference type="SUPFAM" id="SSF51905">
    <property type="entry name" value="FAD/NAD(P)-binding domain"/>
    <property type="match status" value="1"/>
</dbReference>